<feature type="transmembrane region" description="Helical" evidence="1">
    <location>
        <begin position="12"/>
        <end position="33"/>
    </location>
</feature>
<evidence type="ECO:0000313" key="2">
    <source>
        <dbReference type="EMBL" id="VDC32175.1"/>
    </source>
</evidence>
<dbReference type="SUPFAM" id="SSF82171">
    <property type="entry name" value="DPP6 N-terminal domain-like"/>
    <property type="match status" value="1"/>
</dbReference>
<name>A0A3P5XT16_9MICC</name>
<proteinExistence type="predicted"/>
<keyword evidence="1" id="KW-0812">Transmembrane</keyword>
<dbReference type="AlphaFoldDB" id="A0A3P5XT16"/>
<organism evidence="2 3">
    <name type="scientific">Arthrobacter ulcerisalmonis</name>
    <dbReference type="NCBI Taxonomy" id="2483813"/>
    <lineage>
        <taxon>Bacteria</taxon>
        <taxon>Bacillati</taxon>
        <taxon>Actinomycetota</taxon>
        <taxon>Actinomycetes</taxon>
        <taxon>Micrococcales</taxon>
        <taxon>Micrococcaceae</taxon>
        <taxon>Arthrobacter</taxon>
    </lineage>
</organism>
<evidence type="ECO:0000256" key="1">
    <source>
        <dbReference type="SAM" id="Phobius"/>
    </source>
</evidence>
<dbReference type="RefSeq" id="WP_124093065.1">
    <property type="nucleotide sequence ID" value="NZ_CBCRYA010000045.1"/>
</dbReference>
<evidence type="ECO:0008006" key="4">
    <source>
        <dbReference type="Google" id="ProtNLM"/>
    </source>
</evidence>
<dbReference type="InterPro" id="IPR011042">
    <property type="entry name" value="6-blade_b-propeller_TolB-like"/>
</dbReference>
<sequence>MSGATTTSPSRLRWVILLVLTGVVLAGAGIYAVSAFQRLQATNSAAPAVALAPNTAAAQGARVLFRNTATGQGYGMAATVPLSDPAGARSLSSVPCDRVYQAGADVMCLATERGMVTRFDAALLDSNWQELQKWALAGIPSRTRASADGNQVATTVFVTGHSYAGTGFSTETVITHRDGAKETENLEDFALMVNGAQLSATDRNIWGVTFIPGQPDAFYATAASGGRHWLVRGSQSQRTLTAVADGVECPSISPDGTRVAYKTNISTGLTPQWKIAVLDLASGKSTTLGETRNVDDQVEWLDNSTLLYGLLRDDTPGDSDIWQIPADNTGAPAMYIEHAWSPSVVR</sequence>
<dbReference type="OrthoDB" id="9808778at2"/>
<dbReference type="EMBL" id="UXAU01000040">
    <property type="protein sequence ID" value="VDC32175.1"/>
    <property type="molecule type" value="Genomic_DNA"/>
</dbReference>
<keyword evidence="1" id="KW-1133">Transmembrane helix</keyword>
<keyword evidence="3" id="KW-1185">Reference proteome</keyword>
<reference evidence="2 3" key="1">
    <citation type="submission" date="2018-11" db="EMBL/GenBank/DDBJ databases">
        <authorList>
            <person name="Criscuolo A."/>
        </authorList>
    </citation>
    <scope>NUCLEOTIDE SEQUENCE [LARGE SCALE GENOMIC DNA]</scope>
    <source>
        <strain evidence="2">AT11b</strain>
    </source>
</reference>
<dbReference type="Proteomes" id="UP000280861">
    <property type="component" value="Unassembled WGS sequence"/>
</dbReference>
<protein>
    <recommendedName>
        <fullName evidence="4">Translocation protein TolB</fullName>
    </recommendedName>
</protein>
<keyword evidence="1" id="KW-0472">Membrane</keyword>
<accession>A0A3P5XT16</accession>
<gene>
    <name evidence="2" type="ORF">PSET11_02963</name>
</gene>
<evidence type="ECO:0000313" key="3">
    <source>
        <dbReference type="Proteomes" id="UP000280861"/>
    </source>
</evidence>
<dbReference type="Gene3D" id="2.120.10.30">
    <property type="entry name" value="TolB, C-terminal domain"/>
    <property type="match status" value="1"/>
</dbReference>